<protein>
    <submittedName>
        <fullName evidence="1">Uncharacterized protein</fullName>
    </submittedName>
</protein>
<keyword evidence="2" id="KW-1185">Reference proteome</keyword>
<dbReference type="InterPro" id="IPR052055">
    <property type="entry name" value="Hepadnavirus_pol/RT"/>
</dbReference>
<dbReference type="AlphaFoldDB" id="A0ABD2HM80"/>
<accession>A0ABD2HM80</accession>
<reference evidence="1 2" key="2">
    <citation type="journal article" date="2024" name="G3 (Bethesda)">
        <title>The genome of the cryopelagic Antarctic bald notothen, Trematomus borchgrevinki.</title>
        <authorList>
            <person name="Rayamajhi N."/>
            <person name="Rivera-Colon A.G."/>
            <person name="Minhas B.F."/>
            <person name="Cheng C.C."/>
            <person name="Catchen J.M."/>
        </authorList>
    </citation>
    <scope>NUCLEOTIDE SEQUENCE [LARGE SCALE GENOMIC DNA]</scope>
    <source>
        <strain evidence="1">AGRC-2024</strain>
    </source>
</reference>
<evidence type="ECO:0000313" key="2">
    <source>
        <dbReference type="Proteomes" id="UP001619887"/>
    </source>
</evidence>
<comment type="caution">
    <text evidence="1">The sequence shown here is derived from an EMBL/GenBank/DDBJ whole genome shotgun (WGS) entry which is preliminary data.</text>
</comment>
<dbReference type="Proteomes" id="UP001619887">
    <property type="component" value="Unassembled WGS sequence"/>
</dbReference>
<dbReference type="PANTHER" id="PTHR33050">
    <property type="entry name" value="REVERSE TRANSCRIPTASE DOMAIN-CONTAINING PROTEIN"/>
    <property type="match status" value="1"/>
</dbReference>
<dbReference type="EMBL" id="JBIYXZ010002068">
    <property type="protein sequence ID" value="KAL3067567.1"/>
    <property type="molecule type" value="Genomic_DNA"/>
</dbReference>
<reference evidence="1 2" key="1">
    <citation type="journal article" date="2022" name="G3 (Bethesda)">
        <title>Evaluating Illumina-, Nanopore-, and PacBio-based genome assembly strategies with the bald notothen, Trematomus borchgrevinki.</title>
        <authorList>
            <person name="Rayamajhi N."/>
            <person name="Cheng C.C."/>
            <person name="Catchen J.M."/>
        </authorList>
    </citation>
    <scope>NUCLEOTIDE SEQUENCE [LARGE SCALE GENOMIC DNA]</scope>
    <source>
        <strain evidence="1">AGRC-2024</strain>
    </source>
</reference>
<name>A0ABD2HM80_PAGBO</name>
<evidence type="ECO:0000313" key="1">
    <source>
        <dbReference type="EMBL" id="KAL3067567.1"/>
    </source>
</evidence>
<sequence length="153" mass="16887">MSRGGPLPGEWALHPEVVKQVWAQFGRAEVDLFTSRHNSHCALWFSMALSDDPPLGVDAFAHESCPRKLLYAFPPLRLILPLLGRVRRERLSVILVAPDRVGAPWYSELTQMKVGQVWAIPQVWGAMSQEAGAIGALPTLGQPLQAWLLRGTG</sequence>
<proteinExistence type="predicted"/>
<gene>
    <name evidence="1" type="ORF">OYC64_017320</name>
</gene>
<organism evidence="1 2">
    <name type="scientific">Pagothenia borchgrevinki</name>
    <name type="common">Bald rockcod</name>
    <name type="synonym">Trematomus borchgrevinki</name>
    <dbReference type="NCBI Taxonomy" id="8213"/>
    <lineage>
        <taxon>Eukaryota</taxon>
        <taxon>Metazoa</taxon>
        <taxon>Chordata</taxon>
        <taxon>Craniata</taxon>
        <taxon>Vertebrata</taxon>
        <taxon>Euteleostomi</taxon>
        <taxon>Actinopterygii</taxon>
        <taxon>Neopterygii</taxon>
        <taxon>Teleostei</taxon>
        <taxon>Neoteleostei</taxon>
        <taxon>Acanthomorphata</taxon>
        <taxon>Eupercaria</taxon>
        <taxon>Perciformes</taxon>
        <taxon>Notothenioidei</taxon>
        <taxon>Nototheniidae</taxon>
        <taxon>Pagothenia</taxon>
    </lineage>
</organism>
<dbReference type="PANTHER" id="PTHR33050:SF7">
    <property type="entry name" value="RIBONUCLEASE H"/>
    <property type="match status" value="1"/>
</dbReference>